<keyword evidence="1" id="KW-0472">Membrane</keyword>
<accession>A0AAV0PFE1</accession>
<keyword evidence="1" id="KW-1133">Transmembrane helix</keyword>
<organism evidence="2 3">
    <name type="scientific">Linum tenue</name>
    <dbReference type="NCBI Taxonomy" id="586396"/>
    <lineage>
        <taxon>Eukaryota</taxon>
        <taxon>Viridiplantae</taxon>
        <taxon>Streptophyta</taxon>
        <taxon>Embryophyta</taxon>
        <taxon>Tracheophyta</taxon>
        <taxon>Spermatophyta</taxon>
        <taxon>Magnoliopsida</taxon>
        <taxon>eudicotyledons</taxon>
        <taxon>Gunneridae</taxon>
        <taxon>Pentapetalae</taxon>
        <taxon>rosids</taxon>
        <taxon>fabids</taxon>
        <taxon>Malpighiales</taxon>
        <taxon>Linaceae</taxon>
        <taxon>Linum</taxon>
    </lineage>
</organism>
<evidence type="ECO:0000313" key="2">
    <source>
        <dbReference type="EMBL" id="CAI0469593.1"/>
    </source>
</evidence>
<protein>
    <recommendedName>
        <fullName evidence="4">ATP synthase F0 subunit 8</fullName>
    </recommendedName>
</protein>
<proteinExistence type="predicted"/>
<sequence>MVNGLAPQPFQLNMSPPFYAIKGMPSSFLKPSLTIPSFSISFALLLFVFLLWVFGSETFSLPRVDRRFPCE</sequence>
<reference evidence="2" key="1">
    <citation type="submission" date="2022-08" db="EMBL/GenBank/DDBJ databases">
        <authorList>
            <person name="Gutierrez-Valencia J."/>
        </authorList>
    </citation>
    <scope>NUCLEOTIDE SEQUENCE</scope>
</reference>
<gene>
    <name evidence="2" type="ORF">LITE_LOCUS38227</name>
</gene>
<feature type="transmembrane region" description="Helical" evidence="1">
    <location>
        <begin position="33"/>
        <end position="54"/>
    </location>
</feature>
<dbReference type="Proteomes" id="UP001154282">
    <property type="component" value="Unassembled WGS sequence"/>
</dbReference>
<comment type="caution">
    <text evidence="2">The sequence shown here is derived from an EMBL/GenBank/DDBJ whole genome shotgun (WGS) entry which is preliminary data.</text>
</comment>
<keyword evidence="3" id="KW-1185">Reference proteome</keyword>
<evidence type="ECO:0000256" key="1">
    <source>
        <dbReference type="SAM" id="Phobius"/>
    </source>
</evidence>
<dbReference type="EMBL" id="CAMGYJ010000008">
    <property type="protein sequence ID" value="CAI0469593.1"/>
    <property type="molecule type" value="Genomic_DNA"/>
</dbReference>
<keyword evidence="1" id="KW-0812">Transmembrane</keyword>
<name>A0AAV0PFE1_9ROSI</name>
<dbReference type="AlphaFoldDB" id="A0AAV0PFE1"/>
<evidence type="ECO:0008006" key="4">
    <source>
        <dbReference type="Google" id="ProtNLM"/>
    </source>
</evidence>
<evidence type="ECO:0000313" key="3">
    <source>
        <dbReference type="Proteomes" id="UP001154282"/>
    </source>
</evidence>